<dbReference type="OrthoDB" id="276276at2759"/>
<organism evidence="1 2">
    <name type="scientific">Plasmodium falciparum FCH/4</name>
    <dbReference type="NCBI Taxonomy" id="1036724"/>
    <lineage>
        <taxon>Eukaryota</taxon>
        <taxon>Sar</taxon>
        <taxon>Alveolata</taxon>
        <taxon>Apicomplexa</taxon>
        <taxon>Aconoidasida</taxon>
        <taxon>Haemosporida</taxon>
        <taxon>Plasmodiidae</taxon>
        <taxon>Plasmodium</taxon>
        <taxon>Plasmodium (Laverania)</taxon>
    </lineage>
</organism>
<name>A0A024VTS5_PLAFA</name>
<dbReference type="EMBL" id="KI927823">
    <property type="protein sequence ID" value="ETW31847.1"/>
    <property type="molecule type" value="Genomic_DNA"/>
</dbReference>
<evidence type="ECO:0000313" key="1">
    <source>
        <dbReference type="EMBL" id="ETW31847.1"/>
    </source>
</evidence>
<evidence type="ECO:0000313" key="2">
    <source>
        <dbReference type="Proteomes" id="UP000030656"/>
    </source>
</evidence>
<gene>
    <name evidence="1" type="ORF">PFFCH_00737</name>
</gene>
<dbReference type="Proteomes" id="UP000030656">
    <property type="component" value="Unassembled WGS sequence"/>
</dbReference>
<dbReference type="Gene3D" id="3.90.79.10">
    <property type="entry name" value="Nucleoside Triphosphate Pyrophosphohydrolase"/>
    <property type="match status" value="1"/>
</dbReference>
<reference evidence="1 2" key="2">
    <citation type="submission" date="2013-02" db="EMBL/GenBank/DDBJ databases">
        <title>The Genome Sequence of Plasmodium falciparum FCH/4.</title>
        <authorList>
            <consortium name="The Broad Institute Genome Sequencing Platform"/>
            <consortium name="The Broad Institute Genome Sequencing Center for Infectious Disease"/>
            <person name="Neafsey D."/>
            <person name="Cheeseman I."/>
            <person name="Volkman S."/>
            <person name="Adams J."/>
            <person name="Walker B."/>
            <person name="Young S.K."/>
            <person name="Zeng Q."/>
            <person name="Gargeya S."/>
            <person name="Fitzgerald M."/>
            <person name="Haas B."/>
            <person name="Abouelleil A."/>
            <person name="Alvarado L."/>
            <person name="Arachchi H.M."/>
            <person name="Berlin A.M."/>
            <person name="Chapman S.B."/>
            <person name="Dewar J."/>
            <person name="Goldberg J."/>
            <person name="Griggs A."/>
            <person name="Gujja S."/>
            <person name="Hansen M."/>
            <person name="Howarth C."/>
            <person name="Imamovic A."/>
            <person name="Larimer J."/>
            <person name="McCowan C."/>
            <person name="Murphy C."/>
            <person name="Neiman D."/>
            <person name="Pearson M."/>
            <person name="Priest M."/>
            <person name="Roberts A."/>
            <person name="Saif S."/>
            <person name="Shea T."/>
            <person name="Sisk P."/>
            <person name="Sykes S."/>
            <person name="Wortman J."/>
            <person name="Nusbaum C."/>
            <person name="Birren B."/>
        </authorList>
    </citation>
    <scope>NUCLEOTIDE SEQUENCE [LARGE SCALE GENOMIC DNA]</scope>
    <source>
        <strain evidence="1 2">FCH/4</strain>
    </source>
</reference>
<protein>
    <submittedName>
        <fullName evidence="1">Uncharacterized protein</fullName>
    </submittedName>
</protein>
<reference evidence="1 2" key="1">
    <citation type="submission" date="2013-02" db="EMBL/GenBank/DDBJ databases">
        <title>The Genome Annotation of Plasmodium falciparum FCH/4.</title>
        <authorList>
            <consortium name="The Broad Institute Genome Sequencing Platform"/>
            <consortium name="The Broad Institute Genome Sequencing Center for Infectious Disease"/>
            <person name="Neafsey D."/>
            <person name="Hoffman S."/>
            <person name="Volkman S."/>
            <person name="Rosenthal P."/>
            <person name="Walker B."/>
            <person name="Young S.K."/>
            <person name="Zeng Q."/>
            <person name="Gargeya S."/>
            <person name="Fitzgerald M."/>
            <person name="Haas B."/>
            <person name="Abouelleil A."/>
            <person name="Allen A.W."/>
            <person name="Alvarado L."/>
            <person name="Arachchi H.M."/>
            <person name="Berlin A.M."/>
            <person name="Chapman S.B."/>
            <person name="Gainer-Dewar J."/>
            <person name="Goldberg J."/>
            <person name="Griggs A."/>
            <person name="Gujja S."/>
            <person name="Hansen M."/>
            <person name="Howarth C."/>
            <person name="Imamovic A."/>
            <person name="Ireland A."/>
            <person name="Larimer J."/>
            <person name="McCowan C."/>
            <person name="Murphy C."/>
            <person name="Pearson M."/>
            <person name="Poon T.W."/>
            <person name="Priest M."/>
            <person name="Roberts A."/>
            <person name="Saif S."/>
            <person name="Shea T."/>
            <person name="Sisk P."/>
            <person name="Sykes S."/>
            <person name="Wortman J."/>
            <person name="Nusbaum C."/>
            <person name="Birren B."/>
        </authorList>
    </citation>
    <scope>NUCLEOTIDE SEQUENCE [LARGE SCALE GENOMIC DNA]</scope>
    <source>
        <strain evidence="1 2">FCH/4</strain>
    </source>
</reference>
<sequence length="100" mass="11934">MFQIRNISLFLHIYIYTLKYNVKDKPKETTYYLAMLLNNEENVILSDEHTDYKYVIGLLKIIIIQVYIWIGSHESDTYNLPESLADLLKEAEEFLNKEQL</sequence>
<proteinExistence type="predicted"/>
<dbReference type="AlphaFoldDB" id="A0A024VTS5"/>
<accession>A0A024VTS5</accession>